<evidence type="ECO:0000313" key="2">
    <source>
        <dbReference type="Proteomes" id="UP000499080"/>
    </source>
</evidence>
<organism evidence="1 2">
    <name type="scientific">Araneus ventricosus</name>
    <name type="common">Orbweaver spider</name>
    <name type="synonym">Epeira ventricosa</name>
    <dbReference type="NCBI Taxonomy" id="182803"/>
    <lineage>
        <taxon>Eukaryota</taxon>
        <taxon>Metazoa</taxon>
        <taxon>Ecdysozoa</taxon>
        <taxon>Arthropoda</taxon>
        <taxon>Chelicerata</taxon>
        <taxon>Arachnida</taxon>
        <taxon>Araneae</taxon>
        <taxon>Araneomorphae</taxon>
        <taxon>Entelegynae</taxon>
        <taxon>Araneoidea</taxon>
        <taxon>Araneidae</taxon>
        <taxon>Araneus</taxon>
    </lineage>
</organism>
<protein>
    <recommendedName>
        <fullName evidence="3">Mos1 transposase HTH domain-containing protein</fullName>
    </recommendedName>
</protein>
<comment type="caution">
    <text evidence="1">The sequence shown here is derived from an EMBL/GenBank/DDBJ whole genome shotgun (WGS) entry which is preliminary data.</text>
</comment>
<dbReference type="Gene3D" id="1.10.10.1450">
    <property type="match status" value="1"/>
</dbReference>
<reference evidence="1 2" key="1">
    <citation type="journal article" date="2019" name="Sci. Rep.">
        <title>Orb-weaving spider Araneus ventricosus genome elucidates the spidroin gene catalogue.</title>
        <authorList>
            <person name="Kono N."/>
            <person name="Nakamura H."/>
            <person name="Ohtoshi R."/>
            <person name="Moran D.A.P."/>
            <person name="Shinohara A."/>
            <person name="Yoshida Y."/>
            <person name="Fujiwara M."/>
            <person name="Mori M."/>
            <person name="Tomita M."/>
            <person name="Arakawa K."/>
        </authorList>
    </citation>
    <scope>NUCLEOTIDE SEQUENCE [LARGE SCALE GENOMIC DNA]</scope>
</reference>
<dbReference type="OrthoDB" id="6433839at2759"/>
<evidence type="ECO:0000313" key="1">
    <source>
        <dbReference type="EMBL" id="GBM55226.1"/>
    </source>
</evidence>
<dbReference type="Proteomes" id="UP000499080">
    <property type="component" value="Unassembled WGS sequence"/>
</dbReference>
<sequence length="120" mass="14110">MYSVVAFFVTEKADQKICFKFCRKLGDTRAETYDKLKRAYGEYCMNRTRFHELFKSFQHGRENIESDKHSKTLTNIETSTLYVQLCLKIIESVFSSYLKSTVLAILELSEEYSISYSRVI</sequence>
<gene>
    <name evidence="1" type="ORF">AVEN_158112_1</name>
</gene>
<keyword evidence="2" id="KW-1185">Reference proteome</keyword>
<dbReference type="AlphaFoldDB" id="A0A4Y2GR54"/>
<accession>A0A4Y2GR54</accession>
<name>A0A4Y2GR54_ARAVE</name>
<dbReference type="EMBL" id="BGPR01001491">
    <property type="protein sequence ID" value="GBM55226.1"/>
    <property type="molecule type" value="Genomic_DNA"/>
</dbReference>
<evidence type="ECO:0008006" key="3">
    <source>
        <dbReference type="Google" id="ProtNLM"/>
    </source>
</evidence>
<proteinExistence type="predicted"/>